<dbReference type="EMBL" id="JBHTMC010000002">
    <property type="protein sequence ID" value="MFD1262139.1"/>
    <property type="molecule type" value="Genomic_DNA"/>
</dbReference>
<evidence type="ECO:0000256" key="1">
    <source>
        <dbReference type="ARBA" id="ARBA00001917"/>
    </source>
</evidence>
<keyword evidence="3" id="KW-0285">Flavoprotein</keyword>
<keyword evidence="5" id="KW-0665">Pyrimidine biosynthesis</keyword>
<feature type="domain" description="Dihydroorotate dehydrogenase catalytic" evidence="7">
    <location>
        <begin position="91"/>
        <end position="292"/>
    </location>
</feature>
<dbReference type="SUPFAM" id="SSF51395">
    <property type="entry name" value="FMN-linked oxidoreductases"/>
    <property type="match status" value="1"/>
</dbReference>
<name>A0ABW3W8H7_9RHOO</name>
<dbReference type="Pfam" id="PF01180">
    <property type="entry name" value="DHO_dh"/>
    <property type="match status" value="1"/>
</dbReference>
<dbReference type="InterPro" id="IPR050074">
    <property type="entry name" value="DHO_dehydrogenase"/>
</dbReference>
<dbReference type="PANTHER" id="PTHR48109">
    <property type="entry name" value="DIHYDROOROTATE DEHYDROGENASE (QUINONE), MITOCHONDRIAL-RELATED"/>
    <property type="match status" value="1"/>
</dbReference>
<organism evidence="8 9">
    <name type="scientific">Thauera mechernichensis</name>
    <dbReference type="NCBI Taxonomy" id="82788"/>
    <lineage>
        <taxon>Bacteria</taxon>
        <taxon>Pseudomonadati</taxon>
        <taxon>Pseudomonadota</taxon>
        <taxon>Betaproteobacteria</taxon>
        <taxon>Rhodocyclales</taxon>
        <taxon>Zoogloeaceae</taxon>
        <taxon>Thauera</taxon>
    </lineage>
</organism>
<dbReference type="Gene3D" id="3.20.20.70">
    <property type="entry name" value="Aldolase class I"/>
    <property type="match status" value="1"/>
</dbReference>
<dbReference type="RefSeq" id="WP_002944085.1">
    <property type="nucleotide sequence ID" value="NZ_JARQZE010000003.1"/>
</dbReference>
<comment type="cofactor">
    <cofactor evidence="1">
        <name>FMN</name>
        <dbReference type="ChEBI" id="CHEBI:58210"/>
    </cofactor>
</comment>
<dbReference type="PANTHER" id="PTHR48109:SF3">
    <property type="entry name" value="SLL0744 PROTEIN"/>
    <property type="match status" value="1"/>
</dbReference>
<proteinExistence type="predicted"/>
<evidence type="ECO:0000256" key="3">
    <source>
        <dbReference type="ARBA" id="ARBA00022630"/>
    </source>
</evidence>
<keyword evidence="6" id="KW-0560">Oxidoreductase</keyword>
<evidence type="ECO:0000256" key="6">
    <source>
        <dbReference type="ARBA" id="ARBA00023002"/>
    </source>
</evidence>
<evidence type="ECO:0000259" key="7">
    <source>
        <dbReference type="Pfam" id="PF01180"/>
    </source>
</evidence>
<dbReference type="NCBIfam" id="NF005741">
    <property type="entry name" value="PRK07565.1"/>
    <property type="match status" value="1"/>
</dbReference>
<comment type="caution">
    <text evidence="8">The sequence shown here is derived from an EMBL/GenBank/DDBJ whole genome shotgun (WGS) entry which is preliminary data.</text>
</comment>
<evidence type="ECO:0000256" key="5">
    <source>
        <dbReference type="ARBA" id="ARBA00022975"/>
    </source>
</evidence>
<gene>
    <name evidence="8" type="ORF">ACFQ4M_01005</name>
</gene>
<dbReference type="PIRSF" id="PIRSF000164">
    <property type="entry name" value="DHO_oxidase"/>
    <property type="match status" value="1"/>
</dbReference>
<reference evidence="9" key="1">
    <citation type="journal article" date="2019" name="Int. J. Syst. Evol. Microbiol.">
        <title>The Global Catalogue of Microorganisms (GCM) 10K type strain sequencing project: providing services to taxonomists for standard genome sequencing and annotation.</title>
        <authorList>
            <consortium name="The Broad Institute Genomics Platform"/>
            <consortium name="The Broad Institute Genome Sequencing Center for Infectious Disease"/>
            <person name="Wu L."/>
            <person name="Ma J."/>
        </authorList>
    </citation>
    <scope>NUCLEOTIDE SEQUENCE [LARGE SCALE GENOMIC DNA]</scope>
    <source>
        <strain evidence="9">CCUG 48884</strain>
    </source>
</reference>
<protein>
    <submittedName>
        <fullName evidence="8">Dihydroorotate dehydrogenase-like protein</fullName>
    </submittedName>
</protein>
<dbReference type="InterPro" id="IPR005720">
    <property type="entry name" value="Dihydroorotate_DH_cat"/>
</dbReference>
<keyword evidence="4" id="KW-0288">FMN</keyword>
<evidence type="ECO:0000256" key="2">
    <source>
        <dbReference type="ARBA" id="ARBA00004725"/>
    </source>
</evidence>
<evidence type="ECO:0000313" key="8">
    <source>
        <dbReference type="EMBL" id="MFD1262139.1"/>
    </source>
</evidence>
<accession>A0ABW3W8H7</accession>
<evidence type="ECO:0000256" key="4">
    <source>
        <dbReference type="ARBA" id="ARBA00022643"/>
    </source>
</evidence>
<dbReference type="CDD" id="cd04739">
    <property type="entry name" value="DHOD_like"/>
    <property type="match status" value="1"/>
</dbReference>
<comment type="pathway">
    <text evidence="2">Pyrimidine metabolism; UMP biosynthesis via de novo pathway.</text>
</comment>
<keyword evidence="9" id="KW-1185">Reference proteome</keyword>
<evidence type="ECO:0000313" key="9">
    <source>
        <dbReference type="Proteomes" id="UP001597158"/>
    </source>
</evidence>
<sequence length="341" mass="36712">MAELDTPDLRTTYLGLALKNPLVPSSTPLSRSLDPVLHLEDAGAAAIVMHSLFEEDVINDERMLDRFLIHPDTFGEAAGHLPADAGYQSKLDTYLEQIECLKARLSIPVIASLNGSSLSGWVELGREMEAAGADALELNAWYMASDPALTGTALEERYLALLRELTAVVKIPVTMKLSPFFSALPNFVARIEAAGGAGVSLFNRFFQPDIDLDTLSVVDRVQLSSPADGLLTMRWIALLHGHTSLSLAATGGVHGAEGALKMLLAGADVVHMASALLKNGPQALTETLAGMTRWMHEREYESVAQLKGSMSQRRLADPSAFARAAYLNAIDSFSPPPGVRY</sequence>
<dbReference type="InterPro" id="IPR012135">
    <property type="entry name" value="Dihydroorotate_DH_1_2"/>
</dbReference>
<dbReference type="Proteomes" id="UP001597158">
    <property type="component" value="Unassembled WGS sequence"/>
</dbReference>
<dbReference type="InterPro" id="IPR013785">
    <property type="entry name" value="Aldolase_TIM"/>
</dbReference>